<dbReference type="RefSeq" id="WP_109731424.1">
    <property type="nucleotide sequence ID" value="NZ_BAAACK010000011.1"/>
</dbReference>
<evidence type="ECO:0000313" key="2">
    <source>
        <dbReference type="Proteomes" id="UP000245845"/>
    </source>
</evidence>
<evidence type="ECO:0000313" key="1">
    <source>
        <dbReference type="EMBL" id="PWJ28872.1"/>
    </source>
</evidence>
<dbReference type="AlphaFoldDB" id="A0A2Y9BDL4"/>
<dbReference type="OrthoDB" id="1942812at2"/>
<name>A0A2Y9BDL4_9FIRM</name>
<reference evidence="1 2" key="1">
    <citation type="submission" date="2018-05" db="EMBL/GenBank/DDBJ databases">
        <title>The Hungate 1000. A catalogue of reference genomes from the rumen microbiome.</title>
        <authorList>
            <person name="Kelly W."/>
        </authorList>
    </citation>
    <scope>NUCLEOTIDE SEQUENCE [LARGE SCALE GENOMIC DNA]</scope>
    <source>
        <strain evidence="1 2">NLAE-zl-C242</strain>
    </source>
</reference>
<protein>
    <submittedName>
        <fullName evidence="1">Uncharacterized protein</fullName>
    </submittedName>
</protein>
<proteinExistence type="predicted"/>
<dbReference type="EMBL" id="QGDL01000007">
    <property type="protein sequence ID" value="PWJ28872.1"/>
    <property type="molecule type" value="Genomic_DNA"/>
</dbReference>
<accession>A0A2Y9BDL4</accession>
<sequence length="225" mass="25435">MKNAVIGFFLVIILIFSGVAIQTAEDRTTRKNELDNSLGAAMEQSMKILTVNTVYHIEKEDGSGELAADFIQGFLLKTTSNSDYTIEILDIDVEKGLLDVRAEETYKQVIGHGKISCRKTVILEDLVEKEDIFYHVSFQAGYAEHKGEEEKDYVLKQISIHSGDNLTAEALPNINMDKEGRRFRGWRMVKPADHTGILYNRENISDICVTEEIVLQAVYQTEEVI</sequence>
<organism evidence="1 2">
    <name type="scientific">Faecalicatena orotica</name>
    <dbReference type="NCBI Taxonomy" id="1544"/>
    <lineage>
        <taxon>Bacteria</taxon>
        <taxon>Bacillati</taxon>
        <taxon>Bacillota</taxon>
        <taxon>Clostridia</taxon>
        <taxon>Lachnospirales</taxon>
        <taxon>Lachnospiraceae</taxon>
        <taxon>Faecalicatena</taxon>
    </lineage>
</organism>
<gene>
    <name evidence="1" type="ORF">A8806_10720</name>
</gene>
<dbReference type="Proteomes" id="UP000245845">
    <property type="component" value="Unassembled WGS sequence"/>
</dbReference>
<comment type="caution">
    <text evidence="1">The sequence shown here is derived from an EMBL/GenBank/DDBJ whole genome shotgun (WGS) entry which is preliminary data.</text>
</comment>
<keyword evidence="2" id="KW-1185">Reference proteome</keyword>